<accession>A0A831YDS6</accession>
<organism evidence="1">
    <name type="scientific">Sulfurihydrogenibium azorense</name>
    <dbReference type="NCBI Taxonomy" id="309806"/>
    <lineage>
        <taxon>Bacteria</taxon>
        <taxon>Pseudomonadati</taxon>
        <taxon>Aquificota</taxon>
        <taxon>Aquificia</taxon>
        <taxon>Aquificales</taxon>
        <taxon>Hydrogenothermaceae</taxon>
        <taxon>Sulfurihydrogenibium</taxon>
    </lineage>
</organism>
<feature type="non-terminal residue" evidence="1">
    <location>
        <position position="62"/>
    </location>
</feature>
<dbReference type="Proteomes" id="UP000885621">
    <property type="component" value="Unassembled WGS sequence"/>
</dbReference>
<dbReference type="AlphaFoldDB" id="A0A831YDS6"/>
<name>A0A831YDS6_9AQUI</name>
<sequence length="62" mass="6894">MENFKILGLDLAGSPKRKTGYAYLENGKLQVGVLFQDEDILNLAKNFKLVMIDAPLSLPEGR</sequence>
<comment type="caution">
    <text evidence="1">The sequence shown here is derived from an EMBL/GenBank/DDBJ whole genome shotgun (WGS) entry which is preliminary data.</text>
</comment>
<dbReference type="EMBL" id="DSFC01000129">
    <property type="protein sequence ID" value="HEV09209.1"/>
    <property type="molecule type" value="Genomic_DNA"/>
</dbReference>
<reference evidence="1" key="1">
    <citation type="journal article" date="2020" name="mSystems">
        <title>Genome- and Community-Level Interaction Insights into Carbon Utilization and Element Cycling Functions of Hydrothermarchaeota in Hydrothermal Sediment.</title>
        <authorList>
            <person name="Zhou Z."/>
            <person name="Liu Y."/>
            <person name="Xu W."/>
            <person name="Pan J."/>
            <person name="Luo Z.H."/>
            <person name="Li M."/>
        </authorList>
    </citation>
    <scope>NUCLEOTIDE SEQUENCE [LARGE SCALE GENOMIC DNA]</scope>
    <source>
        <strain evidence="1">SpSt-1257</strain>
    </source>
</reference>
<protein>
    <submittedName>
        <fullName evidence="1">DUF429 domain-containing protein</fullName>
    </submittedName>
</protein>
<evidence type="ECO:0000313" key="1">
    <source>
        <dbReference type="EMBL" id="HEV09209.1"/>
    </source>
</evidence>
<proteinExistence type="predicted"/>
<gene>
    <name evidence="1" type="ORF">ENO34_02280</name>
</gene>